<evidence type="ECO:0000259" key="1">
    <source>
        <dbReference type="Pfam" id="PF01978"/>
    </source>
</evidence>
<dbReference type="OMA" id="GMQKMAI"/>
<organism evidence="2 3">
    <name type="scientific">Natronobacterium gregoryi</name>
    <dbReference type="NCBI Taxonomy" id="44930"/>
    <lineage>
        <taxon>Archaea</taxon>
        <taxon>Methanobacteriati</taxon>
        <taxon>Methanobacteriota</taxon>
        <taxon>Stenosarchaea group</taxon>
        <taxon>Halobacteria</taxon>
        <taxon>Halobacteriales</taxon>
        <taxon>Natrialbaceae</taxon>
        <taxon>Natronobacterium</taxon>
    </lineage>
</organism>
<proteinExistence type="predicted"/>
<dbReference type="OrthoDB" id="182995at2157"/>
<gene>
    <name evidence="2" type="ORF">SAMN05443661_10334</name>
</gene>
<feature type="domain" description="Transcription regulator TrmB N-terminal" evidence="1">
    <location>
        <begin position="26"/>
        <end position="72"/>
    </location>
</feature>
<dbReference type="Pfam" id="PF01978">
    <property type="entry name" value="TrmB"/>
    <property type="match status" value="1"/>
</dbReference>
<protein>
    <submittedName>
        <fullName evidence="2">Sugar-specific transcriptional regulator TrmB</fullName>
    </submittedName>
</protein>
<dbReference type="InterPro" id="IPR036390">
    <property type="entry name" value="WH_DNA-bd_sf"/>
</dbReference>
<dbReference type="GeneID" id="14208832"/>
<evidence type="ECO:0000313" key="3">
    <source>
        <dbReference type="Proteomes" id="UP000182829"/>
    </source>
</evidence>
<dbReference type="AlphaFoldDB" id="A0A1I3K1H0"/>
<sequence>MLDPQRSIEPTEPLPPAIDSPQAKLVYLYLEATGGATATDLARALSMKKIAILSVLNALSSQGLVEKVDAKYATVDR</sequence>
<accession>A0A1I3K1H0</accession>
<dbReference type="EMBL" id="FORO01000003">
    <property type="protein sequence ID" value="SFI66035.1"/>
    <property type="molecule type" value="Genomic_DNA"/>
</dbReference>
<dbReference type="InterPro" id="IPR002831">
    <property type="entry name" value="Tscrpt_reg_TrmB_N"/>
</dbReference>
<dbReference type="RefSeq" id="WP_005578481.1">
    <property type="nucleotide sequence ID" value="NZ_FORO01000003.1"/>
</dbReference>
<reference evidence="2 3" key="1">
    <citation type="submission" date="2016-10" db="EMBL/GenBank/DDBJ databases">
        <authorList>
            <person name="de Groot N.N."/>
        </authorList>
    </citation>
    <scope>NUCLEOTIDE SEQUENCE [LARGE SCALE GENOMIC DNA]</scope>
    <source>
        <strain evidence="2 3">SP2</strain>
    </source>
</reference>
<evidence type="ECO:0000313" key="2">
    <source>
        <dbReference type="EMBL" id="SFI66035.1"/>
    </source>
</evidence>
<dbReference type="Proteomes" id="UP000182829">
    <property type="component" value="Unassembled WGS sequence"/>
</dbReference>
<dbReference type="InterPro" id="IPR036388">
    <property type="entry name" value="WH-like_DNA-bd_sf"/>
</dbReference>
<name>A0A1I3K1H0_9EURY</name>
<dbReference type="Gene3D" id="1.10.10.10">
    <property type="entry name" value="Winged helix-like DNA-binding domain superfamily/Winged helix DNA-binding domain"/>
    <property type="match status" value="1"/>
</dbReference>
<dbReference type="SUPFAM" id="SSF46785">
    <property type="entry name" value="Winged helix' DNA-binding domain"/>
    <property type="match status" value="1"/>
</dbReference>